<evidence type="ECO:0000313" key="2">
    <source>
        <dbReference type="EMBL" id="PWA29086.1"/>
    </source>
</evidence>
<protein>
    <submittedName>
        <fullName evidence="2">Uncharacterized protein</fullName>
    </submittedName>
</protein>
<dbReference type="Proteomes" id="UP000250572">
    <property type="component" value="Unassembled WGS sequence"/>
</dbReference>
<evidence type="ECO:0000313" key="3">
    <source>
        <dbReference type="Proteomes" id="UP000250572"/>
    </source>
</evidence>
<accession>A0A315WB60</accession>
<dbReference type="AlphaFoldDB" id="A0A315WB60"/>
<feature type="compositionally biased region" description="Basic residues" evidence="1">
    <location>
        <begin position="17"/>
        <end position="28"/>
    </location>
</feature>
<name>A0A315WB60_GAMAF</name>
<sequence>MYNRKKITKEQKGVEKKSRKSGGKRSRKKGVETASPREVSGQSGKRCEGFERAPRSSYVRLDRRHLRHSIFLLVTFTLVHKMATEKLWMKVGDIKNVSERNKGRRAGVECGEQASDVENQIKHKMKLVAGIRPAATEKGEELTVTGCRGLLHSPVHHPGKHISPEESSPVLTELRERKLGMGRDFEILCLLESVLVWLDSFGGSTDRELYSAGSCTTCEMDSLELLSNGPLVLARCNKKHKVIPNPSIDVPGECGTEKYHLSSVICCGSDPGQFYTYLRHGEQTLKAVDEHVFTADSRCREDMYRRGFMNKPRDPEAEKRENNQKDENRKGRRGTDKNREQAEEENIHARLS</sequence>
<proteinExistence type="predicted"/>
<organism evidence="2 3">
    <name type="scientific">Gambusia affinis</name>
    <name type="common">Western mosquitofish</name>
    <name type="synonym">Heterandria affinis</name>
    <dbReference type="NCBI Taxonomy" id="33528"/>
    <lineage>
        <taxon>Eukaryota</taxon>
        <taxon>Metazoa</taxon>
        <taxon>Chordata</taxon>
        <taxon>Craniata</taxon>
        <taxon>Vertebrata</taxon>
        <taxon>Euteleostomi</taxon>
        <taxon>Actinopterygii</taxon>
        <taxon>Neopterygii</taxon>
        <taxon>Teleostei</taxon>
        <taxon>Neoteleostei</taxon>
        <taxon>Acanthomorphata</taxon>
        <taxon>Ovalentaria</taxon>
        <taxon>Atherinomorphae</taxon>
        <taxon>Cyprinodontiformes</taxon>
        <taxon>Poeciliidae</taxon>
        <taxon>Poeciliinae</taxon>
        <taxon>Gambusia</taxon>
    </lineage>
</organism>
<feature type="region of interest" description="Disordered" evidence="1">
    <location>
        <begin position="1"/>
        <end position="51"/>
    </location>
</feature>
<reference evidence="2 3" key="1">
    <citation type="journal article" date="2018" name="G3 (Bethesda)">
        <title>A High-Quality Reference Genome for the Invasive Mosquitofish Gambusia affinis Using a Chicago Library.</title>
        <authorList>
            <person name="Hoffberg S.L."/>
            <person name="Troendle N.J."/>
            <person name="Glenn T.C."/>
            <person name="Mahmud O."/>
            <person name="Louha S."/>
            <person name="Chalopin D."/>
            <person name="Bennetzen J.L."/>
            <person name="Mauricio R."/>
        </authorList>
    </citation>
    <scope>NUCLEOTIDE SEQUENCE [LARGE SCALE GENOMIC DNA]</scope>
    <source>
        <strain evidence="2">NE01/NJP1002.9</strain>
        <tissue evidence="2">Muscle</tissue>
    </source>
</reference>
<dbReference type="EMBL" id="NHOQ01000682">
    <property type="protein sequence ID" value="PWA29086.1"/>
    <property type="molecule type" value="Genomic_DNA"/>
</dbReference>
<keyword evidence="3" id="KW-1185">Reference proteome</keyword>
<comment type="caution">
    <text evidence="2">The sequence shown here is derived from an EMBL/GenBank/DDBJ whole genome shotgun (WGS) entry which is preliminary data.</text>
</comment>
<feature type="region of interest" description="Disordered" evidence="1">
    <location>
        <begin position="304"/>
        <end position="352"/>
    </location>
</feature>
<evidence type="ECO:0000256" key="1">
    <source>
        <dbReference type="SAM" id="MobiDB-lite"/>
    </source>
</evidence>
<gene>
    <name evidence="2" type="ORF">CCH79_00006125</name>
</gene>